<dbReference type="Proteomes" id="UP000041254">
    <property type="component" value="Unassembled WGS sequence"/>
</dbReference>
<dbReference type="VEuPathDB" id="CryptoDB:Vbra_1337"/>
<reference evidence="1 2" key="1">
    <citation type="submission" date="2014-11" db="EMBL/GenBank/DDBJ databases">
        <authorList>
            <person name="Zhu J."/>
            <person name="Qi W."/>
            <person name="Song R."/>
        </authorList>
    </citation>
    <scope>NUCLEOTIDE SEQUENCE [LARGE SCALE GENOMIC DNA]</scope>
</reference>
<evidence type="ECO:0000313" key="1">
    <source>
        <dbReference type="EMBL" id="CEM10993.1"/>
    </source>
</evidence>
<accession>A0A0G4FDP1</accession>
<protein>
    <submittedName>
        <fullName evidence="1">Uncharacterized protein</fullName>
    </submittedName>
</protein>
<sequence>MPVEGVGPVPHEEDLCLTELNEDDIQATCTPNFGVGYLSEAAPASKKLDSKAGKVVGPYLRLMLPLVCRKSPPLNAADGTSLEPGKSLNVVFVVST</sequence>
<organism evidence="1 2">
    <name type="scientific">Vitrella brassicaformis (strain CCMP3155)</name>
    <dbReference type="NCBI Taxonomy" id="1169540"/>
    <lineage>
        <taxon>Eukaryota</taxon>
        <taxon>Sar</taxon>
        <taxon>Alveolata</taxon>
        <taxon>Colpodellida</taxon>
        <taxon>Vitrellaceae</taxon>
        <taxon>Vitrella</taxon>
    </lineage>
</organism>
<dbReference type="AlphaFoldDB" id="A0A0G4FDP1"/>
<evidence type="ECO:0000313" key="2">
    <source>
        <dbReference type="Proteomes" id="UP000041254"/>
    </source>
</evidence>
<proteinExistence type="predicted"/>
<dbReference type="EMBL" id="CDMY01000407">
    <property type="protein sequence ID" value="CEM10993.1"/>
    <property type="molecule type" value="Genomic_DNA"/>
</dbReference>
<gene>
    <name evidence="1" type="ORF">Vbra_1337</name>
</gene>
<name>A0A0G4FDP1_VITBC</name>
<dbReference type="InParanoid" id="A0A0G4FDP1"/>
<keyword evidence="2" id="KW-1185">Reference proteome</keyword>